<dbReference type="SUPFAM" id="SSF111038">
    <property type="entry name" value="YjbQ-like"/>
    <property type="match status" value="1"/>
</dbReference>
<dbReference type="AlphaFoldDB" id="A0A812V8N1"/>
<dbReference type="Proteomes" id="UP000649617">
    <property type="component" value="Unassembled WGS sequence"/>
</dbReference>
<dbReference type="EMBL" id="CAJNIZ010040890">
    <property type="protein sequence ID" value="CAE7608698.1"/>
    <property type="molecule type" value="Genomic_DNA"/>
</dbReference>
<protein>
    <submittedName>
        <fullName evidence="1">Uncharacterized protein</fullName>
    </submittedName>
</protein>
<evidence type="ECO:0000313" key="2">
    <source>
        <dbReference type="Proteomes" id="UP000649617"/>
    </source>
</evidence>
<evidence type="ECO:0000313" key="1">
    <source>
        <dbReference type="EMBL" id="CAE7608698.1"/>
    </source>
</evidence>
<dbReference type="Gene3D" id="2.60.120.460">
    <property type="entry name" value="YjbQ-like"/>
    <property type="match status" value="1"/>
</dbReference>
<dbReference type="InterPro" id="IPR035917">
    <property type="entry name" value="YjbQ-like_sf"/>
</dbReference>
<keyword evidence="2" id="KW-1185">Reference proteome</keyword>
<dbReference type="Pfam" id="PF01894">
    <property type="entry name" value="YjbQ"/>
    <property type="match status" value="1"/>
</dbReference>
<accession>A0A812V8N1</accession>
<dbReference type="PANTHER" id="PTHR30615">
    <property type="entry name" value="UNCHARACTERIZED PROTEIN YJBQ-RELATED"/>
    <property type="match status" value="1"/>
</dbReference>
<dbReference type="PANTHER" id="PTHR30615:SF16">
    <property type="entry name" value="SECONDARY THIAMINE-PHOSPHATE SYNTHASE ENZYME"/>
    <property type="match status" value="1"/>
</dbReference>
<gene>
    <name evidence="1" type="ORF">SPIL2461_LOCUS16066</name>
</gene>
<proteinExistence type="predicted"/>
<comment type="caution">
    <text evidence="1">The sequence shown here is derived from an EMBL/GenBank/DDBJ whole genome shotgun (WGS) entry which is preliminary data.</text>
</comment>
<reference evidence="1" key="1">
    <citation type="submission" date="2021-02" db="EMBL/GenBank/DDBJ databases">
        <authorList>
            <person name="Dougan E. K."/>
            <person name="Rhodes N."/>
            <person name="Thang M."/>
            <person name="Chan C."/>
        </authorList>
    </citation>
    <scope>NUCLEOTIDE SEQUENCE</scope>
</reference>
<dbReference type="InterPro" id="IPR001602">
    <property type="entry name" value="UPF0047_YjbQ-like"/>
</dbReference>
<sequence length="224" mass="24979">MVEDTPPGISIHDITPQVRSCVAKHFANRRSHQRDGVVHLISRHTTTAVTINEDEALLRKDIAKFLQHMAPPDAEYKHNQLELRPASEKDRAAIERNWMSQGKGTLEEFMAQEPKNAHSHLLAITIGQSETIPVAGGELALGQWQPLGYASLPDRVWTYLGLERQVAAGLVIRSRVRLGSGWKLFVLGATLSPYQSMQSSLHLFSEITSLISYGLRLFHVASNK</sequence>
<name>A0A812V8N1_SYMPI</name>
<dbReference type="OrthoDB" id="442849at2759"/>
<organism evidence="1 2">
    <name type="scientific">Symbiodinium pilosum</name>
    <name type="common">Dinoflagellate</name>
    <dbReference type="NCBI Taxonomy" id="2952"/>
    <lineage>
        <taxon>Eukaryota</taxon>
        <taxon>Sar</taxon>
        <taxon>Alveolata</taxon>
        <taxon>Dinophyceae</taxon>
        <taxon>Suessiales</taxon>
        <taxon>Symbiodiniaceae</taxon>
        <taxon>Symbiodinium</taxon>
    </lineage>
</organism>